<feature type="compositionally biased region" description="Polar residues" evidence="1">
    <location>
        <begin position="181"/>
        <end position="192"/>
    </location>
</feature>
<evidence type="ECO:0000256" key="3">
    <source>
        <dbReference type="SAM" id="SignalP"/>
    </source>
</evidence>
<feature type="compositionally biased region" description="Polar residues" evidence="1">
    <location>
        <begin position="199"/>
        <end position="208"/>
    </location>
</feature>
<evidence type="ECO:0000256" key="2">
    <source>
        <dbReference type="SAM" id="Phobius"/>
    </source>
</evidence>
<feature type="chain" id="PRO_5012642956" description="Membrane anchor Opy2 N-terminal domain-containing protein" evidence="3">
    <location>
        <begin position="23"/>
        <end position="344"/>
    </location>
</feature>
<accession>A0A1X2IB96</accession>
<sequence length="344" mass="36424">MKHAIFLTLFFVFTCSVCLVWSQSVTDTENGGGSNCSPTNCQALCNPGCSANTTCVLGTMKLCGVCPSSLCIDNSLLGLPVTSGDGSGNNDDDGTTAVENIGDNHKMLGGMIGGLVGGGLLLMATGLVFMHWHKKQNSKKIFSPHVPPLSQKGFTNSAVNTSKAGPTSPSLNLPTLIVPSSGVTQQLGTRQVSLHRKQPTPSRNQQANDDSYNDMDDDDGRSSISSVSHHGLASMITVGGHPQEQGFPGTRLKPQIMRLSTVRASMVNESLNQNRSSSVRTMLTPHTMPLSGSEKSFTTSNNINNNSSTVSPLFPTIAPTISAPSLETETTSNPFDDRHCVIDR</sequence>
<evidence type="ECO:0000256" key="1">
    <source>
        <dbReference type="SAM" id="MobiDB-lite"/>
    </source>
</evidence>
<evidence type="ECO:0008006" key="6">
    <source>
        <dbReference type="Google" id="ProtNLM"/>
    </source>
</evidence>
<evidence type="ECO:0000313" key="5">
    <source>
        <dbReference type="Proteomes" id="UP000193560"/>
    </source>
</evidence>
<comment type="caution">
    <text evidence="4">The sequence shown here is derived from an EMBL/GenBank/DDBJ whole genome shotgun (WGS) entry which is preliminary data.</text>
</comment>
<proteinExistence type="predicted"/>
<dbReference type="AlphaFoldDB" id="A0A1X2IB96"/>
<name>A0A1X2IB96_9FUNG</name>
<keyword evidence="2" id="KW-0472">Membrane</keyword>
<keyword evidence="2" id="KW-1133">Transmembrane helix</keyword>
<keyword evidence="2" id="KW-0812">Transmembrane</keyword>
<organism evidence="4 5">
    <name type="scientific">Absidia repens</name>
    <dbReference type="NCBI Taxonomy" id="90262"/>
    <lineage>
        <taxon>Eukaryota</taxon>
        <taxon>Fungi</taxon>
        <taxon>Fungi incertae sedis</taxon>
        <taxon>Mucoromycota</taxon>
        <taxon>Mucoromycotina</taxon>
        <taxon>Mucoromycetes</taxon>
        <taxon>Mucorales</taxon>
        <taxon>Cunninghamellaceae</taxon>
        <taxon>Absidia</taxon>
    </lineage>
</organism>
<protein>
    <recommendedName>
        <fullName evidence="6">Membrane anchor Opy2 N-terminal domain-containing protein</fullName>
    </recommendedName>
</protein>
<feature type="signal peptide" evidence="3">
    <location>
        <begin position="1"/>
        <end position="22"/>
    </location>
</feature>
<reference evidence="4 5" key="1">
    <citation type="submission" date="2016-07" db="EMBL/GenBank/DDBJ databases">
        <title>Pervasive Adenine N6-methylation of Active Genes in Fungi.</title>
        <authorList>
            <consortium name="DOE Joint Genome Institute"/>
            <person name="Mondo S.J."/>
            <person name="Dannebaum R.O."/>
            <person name="Kuo R.C."/>
            <person name="Labutti K."/>
            <person name="Haridas S."/>
            <person name="Kuo A."/>
            <person name="Salamov A."/>
            <person name="Ahrendt S.R."/>
            <person name="Lipzen A."/>
            <person name="Sullivan W."/>
            <person name="Andreopoulos W.B."/>
            <person name="Clum A."/>
            <person name="Lindquist E."/>
            <person name="Daum C."/>
            <person name="Ramamoorthy G.K."/>
            <person name="Gryganskyi A."/>
            <person name="Culley D."/>
            <person name="Magnuson J.K."/>
            <person name="James T.Y."/>
            <person name="O'Malley M.A."/>
            <person name="Stajich J.E."/>
            <person name="Spatafora J.W."/>
            <person name="Visel A."/>
            <person name="Grigoriev I.V."/>
        </authorList>
    </citation>
    <scope>NUCLEOTIDE SEQUENCE [LARGE SCALE GENOMIC DNA]</scope>
    <source>
        <strain evidence="4 5">NRRL 1336</strain>
    </source>
</reference>
<dbReference type="EMBL" id="MCGE01000017">
    <property type="protein sequence ID" value="ORZ13118.1"/>
    <property type="molecule type" value="Genomic_DNA"/>
</dbReference>
<feature type="transmembrane region" description="Helical" evidence="2">
    <location>
        <begin position="108"/>
        <end position="130"/>
    </location>
</feature>
<evidence type="ECO:0000313" key="4">
    <source>
        <dbReference type="EMBL" id="ORZ13118.1"/>
    </source>
</evidence>
<dbReference type="OrthoDB" id="2287866at2759"/>
<keyword evidence="5" id="KW-1185">Reference proteome</keyword>
<feature type="compositionally biased region" description="Polar residues" evidence="1">
    <location>
        <begin position="153"/>
        <end position="173"/>
    </location>
</feature>
<dbReference type="STRING" id="90262.A0A1X2IB96"/>
<dbReference type="Proteomes" id="UP000193560">
    <property type="component" value="Unassembled WGS sequence"/>
</dbReference>
<gene>
    <name evidence="4" type="ORF">BCR42DRAFT_419219</name>
</gene>
<feature type="region of interest" description="Disordered" evidence="1">
    <location>
        <begin position="153"/>
        <end position="226"/>
    </location>
</feature>
<keyword evidence="3" id="KW-0732">Signal</keyword>